<dbReference type="NCBIfam" id="NF001310">
    <property type="entry name" value="PRK00258.1-2"/>
    <property type="match status" value="1"/>
</dbReference>
<dbReference type="STRING" id="1208920.CONE_0048"/>
<feature type="binding site" evidence="8">
    <location>
        <position position="79"/>
    </location>
    <ligand>
        <name>NADP(+)</name>
        <dbReference type="ChEBI" id="CHEBI:58349"/>
    </ligand>
</feature>
<dbReference type="HOGENOM" id="CLU_044063_2_1_4"/>
<dbReference type="GO" id="GO:0019632">
    <property type="term" value="P:shikimate metabolic process"/>
    <property type="evidence" value="ECO:0007669"/>
    <property type="project" value="InterPro"/>
</dbReference>
<evidence type="ECO:0000313" key="12">
    <source>
        <dbReference type="EMBL" id="AGF48599.1"/>
    </source>
</evidence>
<dbReference type="HAMAP" id="MF_00222">
    <property type="entry name" value="Shikimate_DH_AroE"/>
    <property type="match status" value="1"/>
</dbReference>
<dbReference type="GO" id="GO:0009073">
    <property type="term" value="P:aromatic amino acid family biosynthetic process"/>
    <property type="evidence" value="ECO:0007669"/>
    <property type="project" value="UniProtKB-KW"/>
</dbReference>
<keyword evidence="5 8" id="KW-0560">Oxidoreductase</keyword>
<name>M1LZR8_9PROT</name>
<feature type="binding site" evidence="8">
    <location>
        <position position="221"/>
    </location>
    <ligand>
        <name>shikimate</name>
        <dbReference type="ChEBI" id="CHEBI:36208"/>
    </ligand>
</feature>
<sequence>MQKYAVIGNPVAHSRSPDIHMMFAKQVGISISYEKIFSSEECFEEIVKKFFEKGGSGLNITVPFKRKAFSIIDDNCISERAKIAKAINTIWLKNGVLHGCNTDGVGLLRDLDRLNFNFENAKILIVGAGGAARGAVQTIINTPCAEINVTNRTVVNAKNLVEECKNKSKKIINHVLLSEANKNGPWNLVINTTTSSLSNVAPDLPENLYYKSNSLAYDMMYSKTETPFMRQARLDGATKCSDGLGMLVEQAAESFFIWLKIKPKTATILESIRELMSSK</sequence>
<dbReference type="InterPro" id="IPR041121">
    <property type="entry name" value="SDH_C"/>
</dbReference>
<evidence type="ECO:0000256" key="1">
    <source>
        <dbReference type="ARBA" id="ARBA00004871"/>
    </source>
</evidence>
<accession>M1LZR8</accession>
<evidence type="ECO:0000259" key="10">
    <source>
        <dbReference type="Pfam" id="PF08501"/>
    </source>
</evidence>
<dbReference type="GO" id="GO:0050661">
    <property type="term" value="F:NADP binding"/>
    <property type="evidence" value="ECO:0007669"/>
    <property type="project" value="InterPro"/>
</dbReference>
<dbReference type="InterPro" id="IPR022893">
    <property type="entry name" value="Shikimate_DH_fam"/>
</dbReference>
<proteinExistence type="inferred from homology"/>
<evidence type="ECO:0000256" key="5">
    <source>
        <dbReference type="ARBA" id="ARBA00023002"/>
    </source>
</evidence>
<dbReference type="GO" id="GO:0009423">
    <property type="term" value="P:chorismate biosynthetic process"/>
    <property type="evidence" value="ECO:0007669"/>
    <property type="project" value="UniProtKB-UniRule"/>
</dbReference>
<dbReference type="SUPFAM" id="SSF51735">
    <property type="entry name" value="NAD(P)-binding Rossmann-fold domains"/>
    <property type="match status" value="1"/>
</dbReference>
<feature type="binding site" evidence="8">
    <location>
        <position position="250"/>
    </location>
    <ligand>
        <name>shikimate</name>
        <dbReference type="ChEBI" id="CHEBI:36208"/>
    </ligand>
</feature>
<dbReference type="Pfam" id="PF08501">
    <property type="entry name" value="Shikimate_dh_N"/>
    <property type="match status" value="1"/>
</dbReference>
<evidence type="ECO:0000256" key="8">
    <source>
        <dbReference type="HAMAP-Rule" id="MF_00222"/>
    </source>
</evidence>
<dbReference type="InterPro" id="IPR036291">
    <property type="entry name" value="NAD(P)-bd_dom_sf"/>
</dbReference>
<comment type="function">
    <text evidence="8">Involved in the biosynthesis of the chorismate, which leads to the biosynthesis of aromatic amino acids. Catalyzes the reversible NADPH linked reduction of 3-dehydroshikimate (DHSA) to yield shikimate (SA).</text>
</comment>
<dbReference type="InterPro" id="IPR013708">
    <property type="entry name" value="Shikimate_DH-bd_N"/>
</dbReference>
<dbReference type="Pfam" id="PF01488">
    <property type="entry name" value="Shikimate_DH"/>
    <property type="match status" value="1"/>
</dbReference>
<feature type="binding site" evidence="8">
    <location>
        <position position="219"/>
    </location>
    <ligand>
        <name>NADP(+)</name>
        <dbReference type="ChEBI" id="CHEBI:58349"/>
    </ligand>
</feature>
<gene>
    <name evidence="8" type="primary">aroE</name>
    <name evidence="12" type="ORF">CONE_0048</name>
</gene>
<dbReference type="Gene3D" id="3.40.50.10860">
    <property type="entry name" value="Leucine Dehydrogenase, chain A, domain 1"/>
    <property type="match status" value="1"/>
</dbReference>
<organism evidence="12 13">
    <name type="scientific">Candidatus Kinetoplastidibacterium stringomonadis TCC290E</name>
    <dbReference type="NCBI Taxonomy" id="1208920"/>
    <lineage>
        <taxon>Bacteria</taxon>
        <taxon>Pseudomonadati</taxon>
        <taxon>Pseudomonadota</taxon>
        <taxon>Betaproteobacteria</taxon>
        <taxon>Candidatus Kinetoplastidibacterium</taxon>
    </lineage>
</organism>
<feature type="domain" description="Quinate/shikimate 5-dehydrogenase/glutamyl-tRNA reductase" evidence="9">
    <location>
        <begin position="117"/>
        <end position="174"/>
    </location>
</feature>
<dbReference type="OrthoDB" id="9776868at2"/>
<evidence type="ECO:0000256" key="2">
    <source>
        <dbReference type="ARBA" id="ARBA00012962"/>
    </source>
</evidence>
<dbReference type="Proteomes" id="UP000011541">
    <property type="component" value="Chromosome"/>
</dbReference>
<feature type="domain" description="SDH C-terminal" evidence="11">
    <location>
        <begin position="243"/>
        <end position="272"/>
    </location>
</feature>
<feature type="binding site" evidence="8">
    <location>
        <begin position="127"/>
        <end position="131"/>
    </location>
    <ligand>
        <name>NADP(+)</name>
        <dbReference type="ChEBI" id="CHEBI:58349"/>
    </ligand>
</feature>
<feature type="binding site" evidence="8">
    <location>
        <begin position="14"/>
        <end position="16"/>
    </location>
    <ligand>
        <name>shikimate</name>
        <dbReference type="ChEBI" id="CHEBI:36208"/>
    </ligand>
</feature>
<feature type="binding site" evidence="8">
    <location>
        <position position="103"/>
    </location>
    <ligand>
        <name>shikimate</name>
        <dbReference type="ChEBI" id="CHEBI:36208"/>
    </ligand>
</feature>
<evidence type="ECO:0000256" key="6">
    <source>
        <dbReference type="ARBA" id="ARBA00023141"/>
    </source>
</evidence>
<protein>
    <recommendedName>
        <fullName evidence="2 8">Shikimate dehydrogenase (NADP(+))</fullName>
        <shortName evidence="8">SDH</shortName>
        <ecNumber evidence="2 8">1.1.1.25</ecNumber>
    </recommendedName>
</protein>
<dbReference type="EMBL" id="CP003805">
    <property type="protein sequence ID" value="AGF48599.1"/>
    <property type="molecule type" value="Genomic_DNA"/>
</dbReference>
<dbReference type="EC" id="1.1.1.25" evidence="2 8"/>
<dbReference type="PANTHER" id="PTHR21089:SF1">
    <property type="entry name" value="BIFUNCTIONAL 3-DEHYDROQUINATE DEHYDRATASE_SHIKIMATE DEHYDROGENASE, CHLOROPLASTIC"/>
    <property type="match status" value="1"/>
</dbReference>
<evidence type="ECO:0000256" key="3">
    <source>
        <dbReference type="ARBA" id="ARBA00022605"/>
    </source>
</evidence>
<dbReference type="Gene3D" id="3.40.50.720">
    <property type="entry name" value="NAD(P)-binding Rossmann-like Domain"/>
    <property type="match status" value="1"/>
</dbReference>
<evidence type="ECO:0000259" key="11">
    <source>
        <dbReference type="Pfam" id="PF18317"/>
    </source>
</evidence>
<dbReference type="GO" id="GO:0005829">
    <property type="term" value="C:cytosol"/>
    <property type="evidence" value="ECO:0007669"/>
    <property type="project" value="TreeGrafter"/>
</dbReference>
<dbReference type="Pfam" id="PF18317">
    <property type="entry name" value="SDH_C"/>
    <property type="match status" value="1"/>
</dbReference>
<evidence type="ECO:0000256" key="7">
    <source>
        <dbReference type="ARBA" id="ARBA00049442"/>
    </source>
</evidence>
<keyword evidence="3 8" id="KW-0028">Amino-acid biosynthesis</keyword>
<dbReference type="SUPFAM" id="SSF53223">
    <property type="entry name" value="Aminoacid dehydrogenase-like, N-terminal domain"/>
    <property type="match status" value="1"/>
</dbReference>
<dbReference type="UniPathway" id="UPA00053">
    <property type="reaction ID" value="UER00087"/>
</dbReference>
<feature type="domain" description="Shikimate dehydrogenase substrate binding N-terminal" evidence="10">
    <location>
        <begin position="6"/>
        <end position="90"/>
    </location>
</feature>
<evidence type="ECO:0000259" key="9">
    <source>
        <dbReference type="Pfam" id="PF01488"/>
    </source>
</evidence>
<comment type="similarity">
    <text evidence="8">Belongs to the shikimate dehydrogenase family.</text>
</comment>
<dbReference type="AlphaFoldDB" id="M1LZR8"/>
<comment type="catalytic activity">
    <reaction evidence="7 8">
        <text>shikimate + NADP(+) = 3-dehydroshikimate + NADPH + H(+)</text>
        <dbReference type="Rhea" id="RHEA:17737"/>
        <dbReference type="ChEBI" id="CHEBI:15378"/>
        <dbReference type="ChEBI" id="CHEBI:16630"/>
        <dbReference type="ChEBI" id="CHEBI:36208"/>
        <dbReference type="ChEBI" id="CHEBI:57783"/>
        <dbReference type="ChEBI" id="CHEBI:58349"/>
        <dbReference type="EC" id="1.1.1.25"/>
    </reaction>
</comment>
<dbReference type="NCBIfam" id="TIGR00507">
    <property type="entry name" value="aroE"/>
    <property type="match status" value="1"/>
</dbReference>
<dbReference type="RefSeq" id="WP_015397284.1">
    <property type="nucleotide sequence ID" value="NC_020299.1"/>
</dbReference>
<reference evidence="12 13" key="1">
    <citation type="journal article" date="2013" name="Genome Biol. Evol.">
        <title>Genome evolution and phylogenomic analysis of candidatus kinetoplastibacterium, the betaproteobacterial endosymbionts of strigomonas and angomonas.</title>
        <authorList>
            <person name="Alves J.M."/>
            <person name="Serrano M.G."/>
            <person name="Maia da Silva F."/>
            <person name="Voegtly L.J."/>
            <person name="Matveyev A.V."/>
            <person name="Teixeira M.M."/>
            <person name="Camargo E.P."/>
            <person name="Buck G.A."/>
        </authorList>
    </citation>
    <scope>NUCLEOTIDE SEQUENCE [LARGE SCALE GENOMIC DNA]</scope>
    <source>
        <strain evidence="12 13">TCC290E</strain>
    </source>
</reference>
<feature type="active site" description="Proton acceptor" evidence="8">
    <location>
        <position position="65"/>
    </location>
</feature>
<feature type="binding site" evidence="8">
    <location>
        <position position="88"/>
    </location>
    <ligand>
        <name>shikimate</name>
        <dbReference type="ChEBI" id="CHEBI:36208"/>
    </ligand>
</feature>
<comment type="caution">
    <text evidence="8">Lacks conserved residue(s) required for the propagation of feature annotation.</text>
</comment>
<keyword evidence="13" id="KW-1185">Reference proteome</keyword>
<dbReference type="GO" id="GO:0004764">
    <property type="term" value="F:shikimate 3-dehydrogenase (NADP+) activity"/>
    <property type="evidence" value="ECO:0007669"/>
    <property type="project" value="UniProtKB-UniRule"/>
</dbReference>
<evidence type="ECO:0000256" key="4">
    <source>
        <dbReference type="ARBA" id="ARBA00022857"/>
    </source>
</evidence>
<evidence type="ECO:0000313" key="13">
    <source>
        <dbReference type="Proteomes" id="UP000011541"/>
    </source>
</evidence>
<dbReference type="GO" id="GO:0008652">
    <property type="term" value="P:amino acid biosynthetic process"/>
    <property type="evidence" value="ECO:0007669"/>
    <property type="project" value="UniProtKB-KW"/>
</dbReference>
<feature type="binding site" evidence="8">
    <location>
        <position position="243"/>
    </location>
    <ligand>
        <name>NADP(+)</name>
        <dbReference type="ChEBI" id="CHEBI:58349"/>
    </ligand>
</feature>
<feature type="binding site" evidence="8">
    <location>
        <position position="61"/>
    </location>
    <ligand>
        <name>shikimate</name>
        <dbReference type="ChEBI" id="CHEBI:36208"/>
    </ligand>
</feature>
<dbReference type="KEGG" id="kon:CONE_0048"/>
<comment type="pathway">
    <text evidence="1 8">Metabolic intermediate biosynthesis; chorismate biosynthesis; chorismate from D-erythrose 4-phosphate and phosphoenolpyruvate: step 4/7.</text>
</comment>
<dbReference type="FunFam" id="3.40.50.10860:FF:000006">
    <property type="entry name" value="Shikimate dehydrogenase (NADP(+))"/>
    <property type="match status" value="1"/>
</dbReference>
<dbReference type="PANTHER" id="PTHR21089">
    <property type="entry name" value="SHIKIMATE DEHYDROGENASE"/>
    <property type="match status" value="1"/>
</dbReference>
<dbReference type="eggNOG" id="COG0169">
    <property type="taxonomic scope" value="Bacteria"/>
</dbReference>
<dbReference type="InterPro" id="IPR006151">
    <property type="entry name" value="Shikm_DH/Glu-tRNA_Rdtase"/>
</dbReference>
<dbReference type="InterPro" id="IPR046346">
    <property type="entry name" value="Aminoacid_DH-like_N_sf"/>
</dbReference>
<dbReference type="InterPro" id="IPR011342">
    <property type="entry name" value="Shikimate_DH"/>
</dbReference>
<keyword evidence="4 8" id="KW-0521">NADP</keyword>
<comment type="subunit">
    <text evidence="8">Homodimer.</text>
</comment>
<keyword evidence="6 8" id="KW-0057">Aromatic amino acid biosynthesis</keyword>
<dbReference type="PATRIC" id="fig|1208920.3.peg.596"/>
<dbReference type="CDD" id="cd01065">
    <property type="entry name" value="NAD_bind_Shikimate_DH"/>
    <property type="match status" value="1"/>
</dbReference>